<sequence length="177" mass="20838">MKSEVLYEEFLRITAELQQQLKITPVLYGSLGLERATEMWFAPQDIDILVPERYIREDWTMLQEVMEGVGYVLTDLHEHKFKKSDLSESEKSSLSQHDYYEVGFAYEEDLLPFAGISPEELKVIADGPAPYRLLSAQQYLEVYNRSSQDSYRRDKNNDKDLDKIERIQSWIHENNHN</sequence>
<keyword evidence="2" id="KW-1185">Reference proteome</keyword>
<accession>A0ABT9CLX9</accession>
<protein>
    <recommendedName>
        <fullName evidence="3">Phosphoribosylanthranilate isomerase</fullName>
    </recommendedName>
</protein>
<dbReference type="EMBL" id="JAUQTB010000019">
    <property type="protein sequence ID" value="MDO7908651.1"/>
    <property type="molecule type" value="Genomic_DNA"/>
</dbReference>
<organism evidence="1 2">
    <name type="scientific">Paenibacillus lacisoli</name>
    <dbReference type="NCBI Taxonomy" id="3064525"/>
    <lineage>
        <taxon>Bacteria</taxon>
        <taxon>Bacillati</taxon>
        <taxon>Bacillota</taxon>
        <taxon>Bacilli</taxon>
        <taxon>Bacillales</taxon>
        <taxon>Paenibacillaceae</taxon>
        <taxon>Paenibacillus</taxon>
    </lineage>
</organism>
<evidence type="ECO:0008006" key="3">
    <source>
        <dbReference type="Google" id="ProtNLM"/>
    </source>
</evidence>
<gene>
    <name evidence="1" type="ORF">Q5741_19875</name>
</gene>
<dbReference type="Proteomes" id="UP001240171">
    <property type="component" value="Unassembled WGS sequence"/>
</dbReference>
<comment type="caution">
    <text evidence="1">The sequence shown here is derived from an EMBL/GenBank/DDBJ whole genome shotgun (WGS) entry which is preliminary data.</text>
</comment>
<evidence type="ECO:0000313" key="2">
    <source>
        <dbReference type="Proteomes" id="UP001240171"/>
    </source>
</evidence>
<dbReference type="RefSeq" id="WP_305025869.1">
    <property type="nucleotide sequence ID" value="NZ_JAUQTB010000019.1"/>
</dbReference>
<proteinExistence type="predicted"/>
<name>A0ABT9CLX9_9BACL</name>
<reference evidence="1 2" key="1">
    <citation type="submission" date="2023-07" db="EMBL/GenBank/DDBJ databases">
        <title>Paenibacillus sp. JX-17 nov. isolated from soil.</title>
        <authorList>
            <person name="Wan Y."/>
            <person name="Liu B."/>
        </authorList>
    </citation>
    <scope>NUCLEOTIDE SEQUENCE [LARGE SCALE GENOMIC DNA]</scope>
    <source>
        <strain evidence="1 2">JX-17</strain>
    </source>
</reference>
<evidence type="ECO:0000313" key="1">
    <source>
        <dbReference type="EMBL" id="MDO7908651.1"/>
    </source>
</evidence>